<organism evidence="3 4">
    <name type="scientific">Kribbella antiqua</name>
    <dbReference type="NCBI Taxonomy" id="2512217"/>
    <lineage>
        <taxon>Bacteria</taxon>
        <taxon>Bacillati</taxon>
        <taxon>Actinomycetota</taxon>
        <taxon>Actinomycetes</taxon>
        <taxon>Propionibacteriales</taxon>
        <taxon>Kribbellaceae</taxon>
        <taxon>Kribbella</taxon>
    </lineage>
</organism>
<keyword evidence="2" id="KW-0472">Membrane</keyword>
<dbReference type="RefSeq" id="WP_132147017.1">
    <property type="nucleotide sequence ID" value="NZ_SLWR01000003.1"/>
</dbReference>
<evidence type="ECO:0000256" key="1">
    <source>
        <dbReference type="SAM" id="MobiDB-lite"/>
    </source>
</evidence>
<comment type="caution">
    <text evidence="3">The sequence shown here is derived from an EMBL/GenBank/DDBJ whole genome shotgun (WGS) entry which is preliminary data.</text>
</comment>
<dbReference type="EMBL" id="SLWR01000003">
    <property type="protein sequence ID" value="TCO49324.1"/>
    <property type="molecule type" value="Genomic_DNA"/>
</dbReference>
<gene>
    <name evidence="3" type="ORF">EV646_103302</name>
</gene>
<dbReference type="Proteomes" id="UP000295573">
    <property type="component" value="Unassembled WGS sequence"/>
</dbReference>
<keyword evidence="4" id="KW-1185">Reference proteome</keyword>
<dbReference type="OrthoDB" id="3829814at2"/>
<reference evidence="3 4" key="1">
    <citation type="journal article" date="2015" name="Stand. Genomic Sci.">
        <title>Genomic Encyclopedia of Bacterial and Archaeal Type Strains, Phase III: the genomes of soil and plant-associated and newly described type strains.</title>
        <authorList>
            <person name="Whitman W.B."/>
            <person name="Woyke T."/>
            <person name="Klenk H.P."/>
            <person name="Zhou Y."/>
            <person name="Lilburn T.G."/>
            <person name="Beck B.J."/>
            <person name="De Vos P."/>
            <person name="Vandamme P."/>
            <person name="Eisen J.A."/>
            <person name="Garrity G."/>
            <person name="Hugenholtz P."/>
            <person name="Kyrpides N.C."/>
        </authorList>
    </citation>
    <scope>NUCLEOTIDE SEQUENCE [LARGE SCALE GENOMIC DNA]</scope>
    <source>
        <strain evidence="3 4">VKM Ac-2541</strain>
    </source>
</reference>
<keyword evidence="2" id="KW-1133">Transmembrane helix</keyword>
<evidence type="ECO:0000256" key="2">
    <source>
        <dbReference type="SAM" id="Phobius"/>
    </source>
</evidence>
<evidence type="ECO:0000313" key="3">
    <source>
        <dbReference type="EMBL" id="TCO49324.1"/>
    </source>
</evidence>
<feature type="transmembrane region" description="Helical" evidence="2">
    <location>
        <begin position="13"/>
        <end position="40"/>
    </location>
</feature>
<sequence>MIPLGFEIGLTDIATLAGFLFFGSLAIGLPATVTLAVIGYRRDLNRPLWNAFRYWLLGNALTIPAMGGLAIFLHLGMFAFPLAWAPALILAWHLNREDRAKVAPHGRPNPWIRPDDSGAGAQPPYAGSPQQPDYVQTGIAGGWLGPGWVQPDAADVRRNTAQPGWAEPAWDELTEAQPSWVLPIRPAHRPGRG</sequence>
<protein>
    <submittedName>
        <fullName evidence="3">Uncharacterized protein</fullName>
    </submittedName>
</protein>
<proteinExistence type="predicted"/>
<evidence type="ECO:0000313" key="4">
    <source>
        <dbReference type="Proteomes" id="UP000295573"/>
    </source>
</evidence>
<feature type="transmembrane region" description="Helical" evidence="2">
    <location>
        <begin position="52"/>
        <end position="72"/>
    </location>
</feature>
<feature type="transmembrane region" description="Helical" evidence="2">
    <location>
        <begin position="78"/>
        <end position="95"/>
    </location>
</feature>
<dbReference type="AlphaFoldDB" id="A0A4R2IVB4"/>
<accession>A0A4R2IVB4</accession>
<feature type="region of interest" description="Disordered" evidence="1">
    <location>
        <begin position="102"/>
        <end position="132"/>
    </location>
</feature>
<feature type="region of interest" description="Disordered" evidence="1">
    <location>
        <begin position="151"/>
        <end position="193"/>
    </location>
</feature>
<keyword evidence="2" id="KW-0812">Transmembrane</keyword>
<name>A0A4R2IVB4_9ACTN</name>